<proteinExistence type="inferred from homology"/>
<evidence type="ECO:0000313" key="10">
    <source>
        <dbReference type="EMBL" id="PMD19524.1"/>
    </source>
</evidence>
<evidence type="ECO:0000256" key="1">
    <source>
        <dbReference type="ARBA" id="ARBA00001971"/>
    </source>
</evidence>
<dbReference type="PANTHER" id="PTHR46206">
    <property type="entry name" value="CYTOCHROME P450"/>
    <property type="match status" value="1"/>
</dbReference>
<evidence type="ECO:0000256" key="4">
    <source>
        <dbReference type="ARBA" id="ARBA00023002"/>
    </source>
</evidence>
<comment type="cofactor">
    <cofactor evidence="1 7">
        <name>heme</name>
        <dbReference type="ChEBI" id="CHEBI:30413"/>
    </cofactor>
</comment>
<keyword evidence="7 8" id="KW-0349">Heme</keyword>
<dbReference type="SUPFAM" id="SSF48264">
    <property type="entry name" value="Cytochrome P450"/>
    <property type="match status" value="1"/>
</dbReference>
<dbReference type="GO" id="GO:0004497">
    <property type="term" value="F:monooxygenase activity"/>
    <property type="evidence" value="ECO:0007669"/>
    <property type="project" value="UniProtKB-KW"/>
</dbReference>
<dbReference type="OrthoDB" id="1844152at2759"/>
<dbReference type="GO" id="GO:0005506">
    <property type="term" value="F:iron ion binding"/>
    <property type="evidence" value="ECO:0007669"/>
    <property type="project" value="InterPro"/>
</dbReference>
<dbReference type="PANTHER" id="PTHR46206:SF6">
    <property type="entry name" value="CYTOCHROME P450 MONOOXYGENASE AN1598-RELATED"/>
    <property type="match status" value="1"/>
</dbReference>
<dbReference type="InterPro" id="IPR036396">
    <property type="entry name" value="Cyt_P450_sf"/>
</dbReference>
<keyword evidence="6 8" id="KW-0503">Monooxygenase</keyword>
<dbReference type="PRINTS" id="PR00465">
    <property type="entry name" value="EP450IV"/>
</dbReference>
<organism evidence="10 11">
    <name type="scientific">Hyaloscypha hepaticicola</name>
    <dbReference type="NCBI Taxonomy" id="2082293"/>
    <lineage>
        <taxon>Eukaryota</taxon>
        <taxon>Fungi</taxon>
        <taxon>Dikarya</taxon>
        <taxon>Ascomycota</taxon>
        <taxon>Pezizomycotina</taxon>
        <taxon>Leotiomycetes</taxon>
        <taxon>Helotiales</taxon>
        <taxon>Hyaloscyphaceae</taxon>
        <taxon>Hyaloscypha</taxon>
    </lineage>
</organism>
<dbReference type="GO" id="GO:0016705">
    <property type="term" value="F:oxidoreductase activity, acting on paired donors, with incorporation or reduction of molecular oxygen"/>
    <property type="evidence" value="ECO:0007669"/>
    <property type="project" value="InterPro"/>
</dbReference>
<protein>
    <submittedName>
        <fullName evidence="10">Cytochrome P450</fullName>
    </submittedName>
</protein>
<keyword evidence="11" id="KW-1185">Reference proteome</keyword>
<keyword evidence="9" id="KW-1133">Transmembrane helix</keyword>
<dbReference type="Gene3D" id="1.10.630.10">
    <property type="entry name" value="Cytochrome P450"/>
    <property type="match status" value="1"/>
</dbReference>
<dbReference type="InterPro" id="IPR002403">
    <property type="entry name" value="Cyt_P450_E_grp-IV"/>
</dbReference>
<dbReference type="Proteomes" id="UP000235672">
    <property type="component" value="Unassembled WGS sequence"/>
</dbReference>
<evidence type="ECO:0000256" key="8">
    <source>
        <dbReference type="RuleBase" id="RU000461"/>
    </source>
</evidence>
<keyword evidence="9" id="KW-0472">Membrane</keyword>
<dbReference type="GO" id="GO:0020037">
    <property type="term" value="F:heme binding"/>
    <property type="evidence" value="ECO:0007669"/>
    <property type="project" value="InterPro"/>
</dbReference>
<evidence type="ECO:0000313" key="11">
    <source>
        <dbReference type="Proteomes" id="UP000235672"/>
    </source>
</evidence>
<keyword evidence="4 8" id="KW-0560">Oxidoreductase</keyword>
<evidence type="ECO:0000256" key="3">
    <source>
        <dbReference type="ARBA" id="ARBA00022723"/>
    </source>
</evidence>
<feature type="binding site" description="axial binding residue" evidence="7">
    <location>
        <position position="468"/>
    </location>
    <ligand>
        <name>heme</name>
        <dbReference type="ChEBI" id="CHEBI:30413"/>
    </ligand>
    <ligandPart>
        <name>Fe</name>
        <dbReference type="ChEBI" id="CHEBI:18248"/>
    </ligandPart>
</feature>
<reference evidence="10 11" key="1">
    <citation type="submission" date="2016-05" db="EMBL/GenBank/DDBJ databases">
        <title>A degradative enzymes factory behind the ericoid mycorrhizal symbiosis.</title>
        <authorList>
            <consortium name="DOE Joint Genome Institute"/>
            <person name="Martino E."/>
            <person name="Morin E."/>
            <person name="Grelet G."/>
            <person name="Kuo A."/>
            <person name="Kohler A."/>
            <person name="Daghino S."/>
            <person name="Barry K."/>
            <person name="Choi C."/>
            <person name="Cichocki N."/>
            <person name="Clum A."/>
            <person name="Copeland A."/>
            <person name="Hainaut M."/>
            <person name="Haridas S."/>
            <person name="Labutti K."/>
            <person name="Lindquist E."/>
            <person name="Lipzen A."/>
            <person name="Khouja H.-R."/>
            <person name="Murat C."/>
            <person name="Ohm R."/>
            <person name="Olson A."/>
            <person name="Spatafora J."/>
            <person name="Veneault-Fourrey C."/>
            <person name="Henrissat B."/>
            <person name="Grigoriev I."/>
            <person name="Martin F."/>
            <person name="Perotto S."/>
        </authorList>
    </citation>
    <scope>NUCLEOTIDE SEQUENCE [LARGE SCALE GENOMIC DNA]</scope>
    <source>
        <strain evidence="10 11">UAMH 7357</strain>
    </source>
</reference>
<dbReference type="PROSITE" id="PS00086">
    <property type="entry name" value="CYTOCHROME_P450"/>
    <property type="match status" value="1"/>
</dbReference>
<comment type="similarity">
    <text evidence="2 8">Belongs to the cytochrome P450 family.</text>
</comment>
<dbReference type="EMBL" id="KZ613489">
    <property type="protein sequence ID" value="PMD19524.1"/>
    <property type="molecule type" value="Genomic_DNA"/>
</dbReference>
<dbReference type="STRING" id="1745343.A0A2J6PZZ3"/>
<dbReference type="InterPro" id="IPR017972">
    <property type="entry name" value="Cyt_P450_CS"/>
</dbReference>
<dbReference type="Pfam" id="PF00067">
    <property type="entry name" value="p450"/>
    <property type="match status" value="1"/>
</dbReference>
<keyword evidence="5 7" id="KW-0408">Iron</keyword>
<dbReference type="InterPro" id="IPR001128">
    <property type="entry name" value="Cyt_P450"/>
</dbReference>
<keyword evidence="9" id="KW-0812">Transmembrane</keyword>
<feature type="transmembrane region" description="Helical" evidence="9">
    <location>
        <begin position="20"/>
        <end position="39"/>
    </location>
</feature>
<evidence type="ECO:0000256" key="5">
    <source>
        <dbReference type="ARBA" id="ARBA00023004"/>
    </source>
</evidence>
<dbReference type="AlphaFoldDB" id="A0A2J6PZZ3"/>
<evidence type="ECO:0000256" key="2">
    <source>
        <dbReference type="ARBA" id="ARBA00010617"/>
    </source>
</evidence>
<name>A0A2J6PZZ3_9HELO</name>
<keyword evidence="3 7" id="KW-0479">Metal-binding</keyword>
<evidence type="ECO:0000256" key="7">
    <source>
        <dbReference type="PIRSR" id="PIRSR602403-1"/>
    </source>
</evidence>
<accession>A0A2J6PZZ3</accession>
<gene>
    <name evidence="10" type="ORF">NA56DRAFT_603088</name>
</gene>
<sequence>MSTQSTMATTNLKLLALESPLLLSAAAFLVIVSFIHFLLNRPRKLDLPVVGSPGETDHREALIEGTAKYPNSPFIIPTAPPLVILPISVLDEVRNLPENKVSLWKDVRRAFSAKHTGIGTEGPELIQSIKNDLTRHIASTLDDLQDEVRYGFDKELESCEDWTPIPVHAKMARIVALLSGRIFVGRPLSREEEWIQASITFTFSCTQARLAITAYHEWSRGIVAYFLPEIKKVKEFKKRGAQLLQPIVDAQLSKEGNDKIRRDDSKDEQGTFISWLLKNTKEKERSDPLVLANNQMALSLAAIHTTTMATTAAIYDLAAHPEHIQPLRDEIEQVVNEDGNDVDGVGFKKLKKSSMPKLWKLDSFLKESQRFTPVQLPTNVRVTTSPVTLSTGYTLPTGTRFGFAAWAIMNDPQNPIFSPSLQPTTSPPSQFDGLRFYKLRKIPGNENKHQFVTTSSESLNFGHGNHACPGRFFASNEIKVVLIELLREWEWRFREGEVRPKNLVRSMTCSPDKSAVLEFRRRKAE</sequence>
<evidence type="ECO:0000256" key="9">
    <source>
        <dbReference type="SAM" id="Phobius"/>
    </source>
</evidence>
<evidence type="ECO:0000256" key="6">
    <source>
        <dbReference type="ARBA" id="ARBA00023033"/>
    </source>
</evidence>
<dbReference type="CDD" id="cd11041">
    <property type="entry name" value="CYP503A1-like"/>
    <property type="match status" value="1"/>
</dbReference>